<proteinExistence type="predicted"/>
<comment type="caution">
    <text evidence="2">The sequence shown here is derived from an EMBL/GenBank/DDBJ whole genome shotgun (WGS) entry which is preliminary data.</text>
</comment>
<organism evidence="2 3">
    <name type="scientific">Portunus trituberculatus</name>
    <name type="common">Swimming crab</name>
    <name type="synonym">Neptunus trituberculatus</name>
    <dbReference type="NCBI Taxonomy" id="210409"/>
    <lineage>
        <taxon>Eukaryota</taxon>
        <taxon>Metazoa</taxon>
        <taxon>Ecdysozoa</taxon>
        <taxon>Arthropoda</taxon>
        <taxon>Crustacea</taxon>
        <taxon>Multicrustacea</taxon>
        <taxon>Malacostraca</taxon>
        <taxon>Eumalacostraca</taxon>
        <taxon>Eucarida</taxon>
        <taxon>Decapoda</taxon>
        <taxon>Pleocyemata</taxon>
        <taxon>Brachyura</taxon>
        <taxon>Eubrachyura</taxon>
        <taxon>Portunoidea</taxon>
        <taxon>Portunidae</taxon>
        <taxon>Portuninae</taxon>
        <taxon>Portunus</taxon>
    </lineage>
</organism>
<accession>A0A5B7EMI3</accession>
<reference evidence="2 3" key="1">
    <citation type="submission" date="2019-05" db="EMBL/GenBank/DDBJ databases">
        <title>Another draft genome of Portunus trituberculatus and its Hox gene families provides insights of decapod evolution.</title>
        <authorList>
            <person name="Jeong J.-H."/>
            <person name="Song I."/>
            <person name="Kim S."/>
            <person name="Choi T."/>
            <person name="Kim D."/>
            <person name="Ryu S."/>
            <person name="Kim W."/>
        </authorList>
    </citation>
    <scope>NUCLEOTIDE SEQUENCE [LARGE SCALE GENOMIC DNA]</scope>
    <source>
        <tissue evidence="2">Muscle</tissue>
    </source>
</reference>
<name>A0A5B7EMI3_PORTR</name>
<dbReference type="AlphaFoldDB" id="A0A5B7EMI3"/>
<evidence type="ECO:0000256" key="1">
    <source>
        <dbReference type="SAM" id="MobiDB-lite"/>
    </source>
</evidence>
<dbReference type="Proteomes" id="UP000324222">
    <property type="component" value="Unassembled WGS sequence"/>
</dbReference>
<protein>
    <submittedName>
        <fullName evidence="2">Uncharacterized protein</fullName>
    </submittedName>
</protein>
<sequence length="94" mass="10392">MFPRGVSNHTTMSVYILCSENLFWPLLMPAVMVPLLQVMPPQQQATTPSPEPSPSSSGSPSAPPLPSSSSRAAVAKERLMRFRTRFLRVVFFSQ</sequence>
<keyword evidence="3" id="KW-1185">Reference proteome</keyword>
<evidence type="ECO:0000313" key="3">
    <source>
        <dbReference type="Proteomes" id="UP000324222"/>
    </source>
</evidence>
<dbReference type="EMBL" id="VSRR010003093">
    <property type="protein sequence ID" value="MPC34625.1"/>
    <property type="molecule type" value="Genomic_DNA"/>
</dbReference>
<feature type="region of interest" description="Disordered" evidence="1">
    <location>
        <begin position="41"/>
        <end position="72"/>
    </location>
</feature>
<evidence type="ECO:0000313" key="2">
    <source>
        <dbReference type="EMBL" id="MPC34625.1"/>
    </source>
</evidence>
<gene>
    <name evidence="2" type="ORF">E2C01_028021</name>
</gene>